<dbReference type="InterPro" id="IPR052344">
    <property type="entry name" value="Transposase-related"/>
</dbReference>
<feature type="region of interest" description="Disordered" evidence="1">
    <location>
        <begin position="46"/>
        <end position="90"/>
    </location>
</feature>
<dbReference type="EMBL" id="BLSB01000042">
    <property type="protein sequence ID" value="GFP35018.1"/>
    <property type="molecule type" value="Genomic_DNA"/>
</dbReference>
<evidence type="ECO:0000256" key="1">
    <source>
        <dbReference type="SAM" id="MobiDB-lite"/>
    </source>
</evidence>
<evidence type="ECO:0000313" key="3">
    <source>
        <dbReference type="EMBL" id="GFP35018.1"/>
    </source>
</evidence>
<reference evidence="3 4" key="1">
    <citation type="journal article" date="2020" name="Front. Microbiol.">
        <title>Single-cell genomics of novel Actinobacteria with the Wood-Ljungdahl pathway discovered in a serpentinizing system.</title>
        <authorList>
            <person name="Merino N."/>
            <person name="Kawai M."/>
            <person name="Boyd E.S."/>
            <person name="Colman D.R."/>
            <person name="McGlynn S.E."/>
            <person name="Nealson K.H."/>
            <person name="Kurokawa K."/>
            <person name="Hongoh Y."/>
        </authorList>
    </citation>
    <scope>NUCLEOTIDE SEQUENCE [LARGE SCALE GENOMIC DNA]</scope>
    <source>
        <strain evidence="3 4">S43</strain>
    </source>
</reference>
<dbReference type="Proteomes" id="UP000576480">
    <property type="component" value="Unassembled WGS sequence"/>
</dbReference>
<dbReference type="Pfam" id="PF03050">
    <property type="entry name" value="DDE_Tnp_IS66"/>
    <property type="match status" value="2"/>
</dbReference>
<gene>
    <name evidence="3" type="ORF">HKBW3S43_00810</name>
</gene>
<accession>A0A6V8PRL1</accession>
<dbReference type="RefSeq" id="WP_176229695.1">
    <property type="nucleotide sequence ID" value="NZ_BLSB01000042.1"/>
</dbReference>
<evidence type="ECO:0000259" key="2">
    <source>
        <dbReference type="Pfam" id="PF03050"/>
    </source>
</evidence>
<dbReference type="InterPro" id="IPR004291">
    <property type="entry name" value="Transposase_IS66_central"/>
</dbReference>
<comment type="caution">
    <text evidence="3">The sequence shown here is derived from an EMBL/GenBank/DDBJ whole genome shotgun (WGS) entry which is preliminary data.</text>
</comment>
<feature type="domain" description="Transposase IS66 central" evidence="2">
    <location>
        <begin position="161"/>
        <end position="261"/>
    </location>
</feature>
<proteinExistence type="predicted"/>
<dbReference type="PANTHER" id="PTHR33678">
    <property type="entry name" value="BLL1576 PROTEIN"/>
    <property type="match status" value="1"/>
</dbReference>
<evidence type="ECO:0000313" key="4">
    <source>
        <dbReference type="Proteomes" id="UP000576480"/>
    </source>
</evidence>
<feature type="domain" description="Transposase IS66 central" evidence="2">
    <location>
        <begin position="357"/>
        <end position="495"/>
    </location>
</feature>
<organism evidence="3 4">
    <name type="scientific">Candidatus Hakubella thermalkaliphila</name>
    <dbReference type="NCBI Taxonomy" id="2754717"/>
    <lineage>
        <taxon>Bacteria</taxon>
        <taxon>Bacillati</taxon>
        <taxon>Actinomycetota</taxon>
        <taxon>Actinomycetota incertae sedis</taxon>
        <taxon>Candidatus Hakubellales</taxon>
        <taxon>Candidatus Hakubellaceae</taxon>
        <taxon>Candidatus Hakubella</taxon>
    </lineage>
</organism>
<dbReference type="AlphaFoldDB" id="A0A6V8PRL1"/>
<sequence>MFLKDLLHIDWSNTDFNDQEAVKALLHHLANLVEALHRENLALKTENQRLKDENNHLKGERGKPDIKPKAPKKNGTDKRPEPKKEWTKGSKLDRVKIDETKIIKYEGSLPNDAQHKGYRSVVTQDIIIKTNNIEFRLERYYSPSEKKTYEAPLPDYVNGEFGALLKSWVLFWYFHSRVPEDRIQQMLTDIGIIISAGEISNIITKNHEGFHQEKADIIRAGIQSSSYQHIDDTGARVQGTNQHFTVLCNDYFSAFFINPKKDRLTVIGILSQEEELSYLINPYALGFLEGKKLKASVLSSLKPLLQMEAMPWERFEKELNLLIPDLKHHHKTMILEAAAIASYQENQASPIIHRLVCDDAKQFYYITPLRALCWIHEERHYVKLTPLLAHHQRLLDDFRARIWEYYYELTEYKKNPKEEEKIRLAHLFEEIFSTKTGYEDLDNRIELTKKKKDFLLVVLDYPDTPLHNNPAELALRMYVIKRKISLGTRSADGTKSWETFFTIMDTCRKLGVNFREYLYDRISKQNKMPSLSSLIPIPP</sequence>
<protein>
    <recommendedName>
        <fullName evidence="2">Transposase IS66 central domain-containing protein</fullName>
    </recommendedName>
</protein>
<name>A0A6V8PRL1_9ACTN</name>